<protein>
    <submittedName>
        <fullName evidence="1">Response regulator transcription factor</fullName>
    </submittedName>
</protein>
<name>A0ACD1AF23_9FIRM</name>
<accession>A0ACD1AF23</accession>
<evidence type="ECO:0000313" key="2">
    <source>
        <dbReference type="Proteomes" id="UP000594014"/>
    </source>
</evidence>
<sequence length="226" mass="25622">MQKIYIADDEKNIRDLIEGFLTNEGFDVKAFETGDALLEEFLRFPSDMVILDIMMEGTDGLSVCSKIRSRHNVPIIIVSARDSELDRITGFTLGGDDYLVKPFSPIELVARVKAIFRRVSLDQTAVSKRIFAYGDITMNLASRECLMNGRALDLTPTEFALLSYMFEHSDRAISRSELLKNVWKFDFEADTRATDDVLKRLRKKLTGSTVSIESVWGFGFKLKLGE</sequence>
<proteinExistence type="predicted"/>
<organism evidence="1 2">
    <name type="scientific">Anoxybacterium hadale</name>
    <dbReference type="NCBI Taxonomy" id="3408580"/>
    <lineage>
        <taxon>Bacteria</taxon>
        <taxon>Bacillati</taxon>
        <taxon>Bacillota</taxon>
        <taxon>Clostridia</taxon>
        <taxon>Peptostreptococcales</taxon>
        <taxon>Anaerovoracaceae</taxon>
        <taxon>Anoxybacterium</taxon>
    </lineage>
</organism>
<evidence type="ECO:0000313" key="1">
    <source>
        <dbReference type="EMBL" id="QOX64969.1"/>
    </source>
</evidence>
<gene>
    <name evidence="1" type="ORF">FRZ06_17260</name>
</gene>
<keyword evidence="2" id="KW-1185">Reference proteome</keyword>
<dbReference type="Proteomes" id="UP000594014">
    <property type="component" value="Chromosome"/>
</dbReference>
<dbReference type="EMBL" id="CP042469">
    <property type="protein sequence ID" value="QOX64969.1"/>
    <property type="molecule type" value="Genomic_DNA"/>
</dbReference>
<reference evidence="1" key="1">
    <citation type="submission" date="2019-08" db="EMBL/GenBank/DDBJ databases">
        <title>Genome sequence of Clostridiales bacterium MT110.</title>
        <authorList>
            <person name="Cao J."/>
        </authorList>
    </citation>
    <scope>NUCLEOTIDE SEQUENCE</scope>
    <source>
        <strain evidence="1">MT110</strain>
    </source>
</reference>